<feature type="transmembrane region" description="Helical" evidence="22">
    <location>
        <begin position="529"/>
        <end position="550"/>
    </location>
</feature>
<evidence type="ECO:0000256" key="19">
    <source>
        <dbReference type="ARBA" id="ARBA00050476"/>
    </source>
</evidence>
<evidence type="ECO:0000313" key="23">
    <source>
        <dbReference type="EMBL" id="PPS01438.1"/>
    </source>
</evidence>
<protein>
    <recommendedName>
        <fullName evidence="25">Aminoalcoholphosphotransferase</fullName>
    </recommendedName>
</protein>
<feature type="transmembrane region" description="Helical" evidence="22">
    <location>
        <begin position="292"/>
        <end position="312"/>
    </location>
</feature>
<evidence type="ECO:0000256" key="16">
    <source>
        <dbReference type="ARBA" id="ARBA00037890"/>
    </source>
</evidence>
<keyword evidence="13" id="KW-0594">Phospholipid biosynthesis</keyword>
<dbReference type="EMBL" id="KZ665115">
    <property type="protein sequence ID" value="PPS01438.1"/>
    <property type="molecule type" value="Genomic_DNA"/>
</dbReference>
<gene>
    <name evidence="23" type="ORF">GOBAR_AA19239</name>
</gene>
<evidence type="ECO:0000256" key="12">
    <source>
        <dbReference type="ARBA" id="ARBA00023136"/>
    </source>
</evidence>
<keyword evidence="5" id="KW-0444">Lipid biosynthesis</keyword>
<comment type="function">
    <text evidence="20">Catalyzes both phosphatidylcholine and phosphatidylethanolamine biosynthesis from CDP-choline and CDP-ethanolamine, respectively. Has a higher cholinephosphotransferase activity than ethanolaminephosphotransferase activity.</text>
</comment>
<evidence type="ECO:0000256" key="14">
    <source>
        <dbReference type="ARBA" id="ARBA00023211"/>
    </source>
</evidence>
<evidence type="ECO:0000256" key="3">
    <source>
        <dbReference type="ARBA" id="ARBA00004141"/>
    </source>
</evidence>
<dbReference type="GO" id="GO:0046872">
    <property type="term" value="F:metal ion binding"/>
    <property type="evidence" value="ECO:0007669"/>
    <property type="project" value="UniProtKB-KW"/>
</dbReference>
<accession>A0A2P5XDM5</accession>
<keyword evidence="10 22" id="KW-1133">Transmembrane helix</keyword>
<dbReference type="AlphaFoldDB" id="A0A2P5XDM5"/>
<keyword evidence="15" id="KW-1208">Phospholipid metabolism</keyword>
<comment type="pathway">
    <text evidence="16">Phospholipid metabolism; phosphatidylcholine biosynthesis; phosphatidylcholine from phosphocholine: step 2/2.</text>
</comment>
<evidence type="ECO:0000256" key="8">
    <source>
        <dbReference type="ARBA" id="ARBA00022723"/>
    </source>
</evidence>
<feature type="transmembrane region" description="Helical" evidence="22">
    <location>
        <begin position="122"/>
        <end position="143"/>
    </location>
</feature>
<sequence>MNNNVLKFQHHQPSYLRISQTTLPRHPTSLLHLFPKLSFRPSSFSLSKTSRSFKFSSLSNVEQPVYFDDEEERGGPSNESVVEFEDLVQNGVVYRETLRLVECSMFAAVTGLVYFLSNSLAIENYFGCFFSLPVVISSMRWGVACGRKQLVATVLLLFVLSGPVKAINYLLTHGILGFVMGALWRSGADWTVSIPLCTLVARAIGLVGYVLTTSFLIRENILALITINIHASLSYIFAAVGINLIPSMNFIYTLFGILCLLCVLAAPLVFIVPYENGNENFIEIAKMVQESYIMITLTGFMFLVTSAVLGYVYSPHLDSPPPRWVHFAHGLLLFLYQTFDAVDGKQARRTNSSSPLGELFDHGCDALACAFETMAFGSTAMCGRDSFWFWVISAVPFYGATWEHYFTNTLILPVVNGPTEGLALIYVMHFLTGFLGAQWWVEQFGRSIPIFSWVPFLNEIPTYRVVLYIMIAFAVIPTVGCNIQNVHKVIQARKGSMLLALAMLYPFVVLMGGVLIWDYLSPSDIMGNYPHLVILGTGLAFGFLVGRMILAHLCDEPKGLKTNMCMSLLYLPLAIANALTARLNDGVPLVDDFWVLLGYCIFTSLYLHFATSVIHEITTALGIYCFR</sequence>
<dbReference type="Gene3D" id="1.20.120.1760">
    <property type="match status" value="1"/>
</dbReference>
<evidence type="ECO:0000256" key="11">
    <source>
        <dbReference type="ARBA" id="ARBA00023098"/>
    </source>
</evidence>
<evidence type="ECO:0000256" key="7">
    <source>
        <dbReference type="ARBA" id="ARBA00022692"/>
    </source>
</evidence>
<dbReference type="InterPro" id="IPR018710">
    <property type="entry name" value="DUF2232"/>
</dbReference>
<feature type="transmembrane region" description="Helical" evidence="22">
    <location>
        <begin position="97"/>
        <end position="116"/>
    </location>
</feature>
<feature type="transmembrane region" description="Helical" evidence="22">
    <location>
        <begin position="223"/>
        <end position="245"/>
    </location>
</feature>
<evidence type="ECO:0000256" key="20">
    <source>
        <dbReference type="ARBA" id="ARBA00055748"/>
    </source>
</evidence>
<evidence type="ECO:0000256" key="10">
    <source>
        <dbReference type="ARBA" id="ARBA00022989"/>
    </source>
</evidence>
<evidence type="ECO:0000256" key="17">
    <source>
        <dbReference type="ARBA" id="ARBA00037891"/>
    </source>
</evidence>
<dbReference type="Pfam" id="PF09991">
    <property type="entry name" value="DUF2232"/>
    <property type="match status" value="1"/>
</dbReference>
<feature type="transmembrane region" description="Helical" evidence="22">
    <location>
        <begin position="421"/>
        <end position="441"/>
    </location>
</feature>
<comment type="pathway">
    <text evidence="17">Phospholipid metabolism; phosphatidylethanolamine biosynthesis; phosphatidylethanolamine from ethanolamine: step 3/3.</text>
</comment>
<evidence type="ECO:0000313" key="24">
    <source>
        <dbReference type="Proteomes" id="UP000239757"/>
    </source>
</evidence>
<evidence type="ECO:0000256" key="1">
    <source>
        <dbReference type="ARBA" id="ARBA00001936"/>
    </source>
</evidence>
<keyword evidence="8" id="KW-0479">Metal-binding</keyword>
<dbReference type="InterPro" id="IPR014472">
    <property type="entry name" value="CHOPT"/>
</dbReference>
<evidence type="ECO:0000256" key="9">
    <source>
        <dbReference type="ARBA" id="ARBA00022842"/>
    </source>
</evidence>
<feature type="transmembrane region" description="Helical" evidence="22">
    <location>
        <begin position="190"/>
        <end position="211"/>
    </location>
</feature>
<reference evidence="23 24" key="1">
    <citation type="submission" date="2015-01" db="EMBL/GenBank/DDBJ databases">
        <title>Genome of allotetraploid Gossypium barbadense reveals genomic plasticity and fiber elongation in cotton evolution.</title>
        <authorList>
            <person name="Chen X."/>
            <person name="Liu X."/>
            <person name="Zhao B."/>
            <person name="Zheng H."/>
            <person name="Hu Y."/>
            <person name="Lu G."/>
            <person name="Yang C."/>
            <person name="Chen J."/>
            <person name="Shan C."/>
            <person name="Zhang L."/>
            <person name="Zhou Y."/>
            <person name="Wang L."/>
            <person name="Guo W."/>
            <person name="Bai Y."/>
            <person name="Ruan J."/>
            <person name="Shangguan X."/>
            <person name="Mao Y."/>
            <person name="Jiang J."/>
            <person name="Zhu Y."/>
            <person name="Lei J."/>
            <person name="Kang H."/>
            <person name="Chen S."/>
            <person name="He X."/>
            <person name="Wang R."/>
            <person name="Wang Y."/>
            <person name="Chen J."/>
            <person name="Wang L."/>
            <person name="Yu S."/>
            <person name="Wang B."/>
            <person name="Wei J."/>
            <person name="Song S."/>
            <person name="Lu X."/>
            <person name="Gao Z."/>
            <person name="Gu W."/>
            <person name="Deng X."/>
            <person name="Ma D."/>
            <person name="Wang S."/>
            <person name="Liang W."/>
            <person name="Fang L."/>
            <person name="Cai C."/>
            <person name="Zhu X."/>
            <person name="Zhou B."/>
            <person name="Zhang Y."/>
            <person name="Chen Z."/>
            <person name="Xu S."/>
            <person name="Zhu R."/>
            <person name="Wang S."/>
            <person name="Zhang T."/>
            <person name="Zhao G."/>
        </authorList>
    </citation>
    <scope>NUCLEOTIDE SEQUENCE [LARGE SCALE GENOMIC DNA]</scope>
    <source>
        <strain evidence="24">cv. Xinhai21</strain>
        <tissue evidence="23">Leaf</tissue>
    </source>
</reference>
<dbReference type="PROSITE" id="PS00379">
    <property type="entry name" value="CDP_ALCOHOL_P_TRANSF"/>
    <property type="match status" value="1"/>
</dbReference>
<keyword evidence="7 22" id="KW-0812">Transmembrane</keyword>
<keyword evidence="6 21" id="KW-0808">Transferase</keyword>
<name>A0A2P5XDM5_GOSBA</name>
<dbReference type="InterPro" id="IPR043130">
    <property type="entry name" value="CDP-OH_PTrfase_TM_dom"/>
</dbReference>
<evidence type="ECO:0000256" key="4">
    <source>
        <dbReference type="ARBA" id="ARBA00010441"/>
    </source>
</evidence>
<dbReference type="Proteomes" id="UP000239757">
    <property type="component" value="Unassembled WGS sequence"/>
</dbReference>
<keyword evidence="14" id="KW-0464">Manganese</keyword>
<evidence type="ECO:0008006" key="25">
    <source>
        <dbReference type="Google" id="ProtNLM"/>
    </source>
</evidence>
<dbReference type="GO" id="GO:0016020">
    <property type="term" value="C:membrane"/>
    <property type="evidence" value="ECO:0007669"/>
    <property type="project" value="UniProtKB-SubCell"/>
</dbReference>
<evidence type="ECO:0000256" key="21">
    <source>
        <dbReference type="RuleBase" id="RU003750"/>
    </source>
</evidence>
<feature type="transmembrane region" description="Helical" evidence="22">
    <location>
        <begin position="495"/>
        <end position="517"/>
    </location>
</feature>
<evidence type="ECO:0000256" key="15">
    <source>
        <dbReference type="ARBA" id="ARBA00023264"/>
    </source>
</evidence>
<comment type="cofactor">
    <cofactor evidence="1">
        <name>Mn(2+)</name>
        <dbReference type="ChEBI" id="CHEBI:29035"/>
    </cofactor>
</comment>
<feature type="transmembrane region" description="Helical" evidence="22">
    <location>
        <begin position="562"/>
        <end position="581"/>
    </location>
</feature>
<evidence type="ECO:0000256" key="18">
    <source>
        <dbReference type="ARBA" id="ARBA00050328"/>
    </source>
</evidence>
<feature type="transmembrane region" description="Helical" evidence="22">
    <location>
        <begin position="461"/>
        <end position="483"/>
    </location>
</feature>
<dbReference type="PANTHER" id="PTHR10414">
    <property type="entry name" value="ETHANOLAMINEPHOSPHOTRANSFERASE"/>
    <property type="match status" value="1"/>
</dbReference>
<evidence type="ECO:0000256" key="2">
    <source>
        <dbReference type="ARBA" id="ARBA00001946"/>
    </source>
</evidence>
<dbReference type="FunFam" id="1.20.120.1760:FF:000014">
    <property type="entry name" value="Choline/ethanolaminephosphotransferase 1"/>
    <property type="match status" value="1"/>
</dbReference>
<keyword evidence="9" id="KW-0460">Magnesium</keyword>
<comment type="cofactor">
    <cofactor evidence="2">
        <name>Mg(2+)</name>
        <dbReference type="ChEBI" id="CHEBI:18420"/>
    </cofactor>
</comment>
<dbReference type="Pfam" id="PF01066">
    <property type="entry name" value="CDP-OH_P_transf"/>
    <property type="match status" value="1"/>
</dbReference>
<organism evidence="23 24">
    <name type="scientific">Gossypium barbadense</name>
    <name type="common">Sea Island cotton</name>
    <name type="synonym">Hibiscus barbadensis</name>
    <dbReference type="NCBI Taxonomy" id="3634"/>
    <lineage>
        <taxon>Eukaryota</taxon>
        <taxon>Viridiplantae</taxon>
        <taxon>Streptophyta</taxon>
        <taxon>Embryophyta</taxon>
        <taxon>Tracheophyta</taxon>
        <taxon>Spermatophyta</taxon>
        <taxon>Magnoliopsida</taxon>
        <taxon>eudicotyledons</taxon>
        <taxon>Gunneridae</taxon>
        <taxon>Pentapetalae</taxon>
        <taxon>rosids</taxon>
        <taxon>malvids</taxon>
        <taxon>Malvales</taxon>
        <taxon>Malvaceae</taxon>
        <taxon>Malvoideae</taxon>
        <taxon>Gossypium</taxon>
    </lineage>
</organism>
<dbReference type="OrthoDB" id="196717at2759"/>
<proteinExistence type="inferred from homology"/>
<keyword evidence="12 22" id="KW-0472">Membrane</keyword>
<evidence type="ECO:0000256" key="22">
    <source>
        <dbReference type="SAM" id="Phobius"/>
    </source>
</evidence>
<evidence type="ECO:0000256" key="6">
    <source>
        <dbReference type="ARBA" id="ARBA00022679"/>
    </source>
</evidence>
<comment type="subcellular location">
    <subcellularLocation>
        <location evidence="3">Membrane</location>
        <topology evidence="3">Multi-pass membrane protein</topology>
    </subcellularLocation>
</comment>
<evidence type="ECO:0000256" key="13">
    <source>
        <dbReference type="ARBA" id="ARBA00023209"/>
    </source>
</evidence>
<feature type="transmembrane region" description="Helical" evidence="22">
    <location>
        <begin position="593"/>
        <end position="626"/>
    </location>
</feature>
<keyword evidence="11" id="KW-0443">Lipid metabolism</keyword>
<comment type="catalytic activity">
    <reaction evidence="18">
        <text>CDP-ethanolamine + a 1,2-diacyl-sn-glycerol = a 1,2-diacyl-sn-glycero-3-phosphoethanolamine + CMP + H(+)</text>
        <dbReference type="Rhea" id="RHEA:32943"/>
        <dbReference type="ChEBI" id="CHEBI:15378"/>
        <dbReference type="ChEBI" id="CHEBI:17815"/>
        <dbReference type="ChEBI" id="CHEBI:57876"/>
        <dbReference type="ChEBI" id="CHEBI:60377"/>
        <dbReference type="ChEBI" id="CHEBI:64612"/>
        <dbReference type="EC" id="2.7.8.1"/>
    </reaction>
</comment>
<dbReference type="GO" id="GO:0004307">
    <property type="term" value="F:ethanolaminephosphotransferase activity"/>
    <property type="evidence" value="ECO:0007669"/>
    <property type="project" value="UniProtKB-EC"/>
</dbReference>
<dbReference type="GO" id="GO:0004142">
    <property type="term" value="F:diacylglycerol cholinephosphotransferase activity"/>
    <property type="evidence" value="ECO:0007669"/>
    <property type="project" value="UniProtKB-EC"/>
</dbReference>
<comment type="catalytic activity">
    <reaction evidence="19">
        <text>CDP-choline + a 1,2-diacyl-sn-glycerol = a 1,2-diacyl-sn-glycero-3-phosphocholine + CMP + H(+)</text>
        <dbReference type="Rhea" id="RHEA:32939"/>
        <dbReference type="ChEBI" id="CHEBI:15378"/>
        <dbReference type="ChEBI" id="CHEBI:17815"/>
        <dbReference type="ChEBI" id="CHEBI:57643"/>
        <dbReference type="ChEBI" id="CHEBI:58779"/>
        <dbReference type="ChEBI" id="CHEBI:60377"/>
        <dbReference type="EC" id="2.7.8.2"/>
    </reaction>
</comment>
<dbReference type="PANTHER" id="PTHR10414:SF37">
    <property type="entry name" value="BB IN A BOXCAR, ISOFORM C"/>
    <property type="match status" value="1"/>
</dbReference>
<feature type="transmembrane region" description="Helical" evidence="22">
    <location>
        <begin position="251"/>
        <end position="272"/>
    </location>
</feature>
<evidence type="ECO:0000256" key="5">
    <source>
        <dbReference type="ARBA" id="ARBA00022516"/>
    </source>
</evidence>
<comment type="similarity">
    <text evidence="4 21">Belongs to the CDP-alcohol phosphatidyltransferase class-I family.</text>
</comment>
<dbReference type="InterPro" id="IPR048254">
    <property type="entry name" value="CDP_ALCOHOL_P_TRANSF_CS"/>
</dbReference>
<dbReference type="InterPro" id="IPR000462">
    <property type="entry name" value="CDP-OH_P_trans"/>
</dbReference>
<feature type="transmembrane region" description="Helical" evidence="22">
    <location>
        <begin position="150"/>
        <end position="170"/>
    </location>
</feature>